<feature type="non-terminal residue" evidence="2">
    <location>
        <position position="1"/>
    </location>
</feature>
<protein>
    <submittedName>
        <fullName evidence="2">Lytic transglycosylase catalytic</fullName>
    </submittedName>
</protein>
<accession>J9FWT6</accession>
<evidence type="ECO:0000313" key="2">
    <source>
        <dbReference type="EMBL" id="EJW99461.1"/>
    </source>
</evidence>
<comment type="caution">
    <text evidence="2">The sequence shown here is derived from an EMBL/GenBank/DDBJ whole genome shotgun (WGS) entry which is preliminary data.</text>
</comment>
<gene>
    <name evidence="2" type="ORF">EVA_12431</name>
</gene>
<dbReference type="PANTHER" id="PTHR33734:SF22">
    <property type="entry name" value="MEMBRANE-BOUND LYTIC MUREIN TRANSGLYCOSYLASE D"/>
    <property type="match status" value="1"/>
</dbReference>
<dbReference type="SMART" id="SM00257">
    <property type="entry name" value="LysM"/>
    <property type="match status" value="3"/>
</dbReference>
<reference evidence="2" key="1">
    <citation type="journal article" date="2012" name="PLoS ONE">
        <title>Gene sets for utilization of primary and secondary nutrition supplies in the distal gut of endangered iberian lynx.</title>
        <authorList>
            <person name="Alcaide M."/>
            <person name="Messina E."/>
            <person name="Richter M."/>
            <person name="Bargiela R."/>
            <person name="Peplies J."/>
            <person name="Huws S.A."/>
            <person name="Newbold C.J."/>
            <person name="Golyshin P.N."/>
            <person name="Simon M.A."/>
            <person name="Lopez G."/>
            <person name="Yakimov M.M."/>
            <person name="Ferrer M."/>
        </authorList>
    </citation>
    <scope>NUCLEOTIDE SEQUENCE</scope>
</reference>
<evidence type="ECO:0000259" key="1">
    <source>
        <dbReference type="PROSITE" id="PS51782"/>
    </source>
</evidence>
<dbReference type="CDD" id="cd00118">
    <property type="entry name" value="LysM"/>
    <property type="match status" value="3"/>
</dbReference>
<feature type="domain" description="LysM" evidence="1">
    <location>
        <begin position="35"/>
        <end position="78"/>
    </location>
</feature>
<name>J9FWT6_9ZZZZ</name>
<dbReference type="InterPro" id="IPR036779">
    <property type="entry name" value="LysM_dom_sf"/>
</dbReference>
<proteinExistence type="predicted"/>
<feature type="domain" description="LysM" evidence="1">
    <location>
        <begin position="169"/>
        <end position="212"/>
    </location>
</feature>
<dbReference type="SUPFAM" id="SSF54106">
    <property type="entry name" value="LysM domain"/>
    <property type="match status" value="3"/>
</dbReference>
<dbReference type="Gene3D" id="3.10.350.10">
    <property type="entry name" value="LysM domain"/>
    <property type="match status" value="3"/>
</dbReference>
<dbReference type="EMBL" id="AMCI01003789">
    <property type="protein sequence ID" value="EJW99461.1"/>
    <property type="molecule type" value="Genomic_DNA"/>
</dbReference>
<dbReference type="PROSITE" id="PS51782">
    <property type="entry name" value="LYSM"/>
    <property type="match status" value="3"/>
</dbReference>
<feature type="domain" description="LysM" evidence="1">
    <location>
        <begin position="99"/>
        <end position="142"/>
    </location>
</feature>
<dbReference type="AlphaFoldDB" id="J9FWT6"/>
<organism evidence="2">
    <name type="scientific">gut metagenome</name>
    <dbReference type="NCBI Taxonomy" id="749906"/>
    <lineage>
        <taxon>unclassified sequences</taxon>
        <taxon>metagenomes</taxon>
        <taxon>organismal metagenomes</taxon>
    </lineage>
</organism>
<sequence length="213" mass="23537">DLRQANRVSGSNIRVGQRLLIPVSGQVYDKTEAGQTYTVAAGDTLSKIANRYGVSVTRIMRANRMTRHTLKVGQRLEIPSGVRAPVVKHATASSSASTGIHRVRKGESLYEIAKRYGVSLKNLKESNGLRGNSLRVGQKLVIPATAKSQPRRSDSEVKTDSPQNEVATTFYRVRRGDTLSSIAHRYRTSVQKLKQLNGLRRNTLRVGQTLRVS</sequence>
<dbReference type="InterPro" id="IPR018392">
    <property type="entry name" value="LysM"/>
</dbReference>
<dbReference type="Pfam" id="PF01476">
    <property type="entry name" value="LysM"/>
    <property type="match status" value="4"/>
</dbReference>
<dbReference type="PANTHER" id="PTHR33734">
    <property type="entry name" value="LYSM DOMAIN-CONTAINING GPI-ANCHORED PROTEIN 2"/>
    <property type="match status" value="1"/>
</dbReference>